<dbReference type="SUPFAM" id="SSF46785">
    <property type="entry name" value="Winged helix' DNA-binding domain"/>
    <property type="match status" value="1"/>
</dbReference>
<accession>A0A839F003</accession>
<evidence type="ECO:0000259" key="1">
    <source>
        <dbReference type="Pfam" id="PF00126"/>
    </source>
</evidence>
<dbReference type="InterPro" id="IPR051815">
    <property type="entry name" value="Molybdate_resp_trans_reg"/>
</dbReference>
<evidence type="ECO:0000313" key="2">
    <source>
        <dbReference type="EMBL" id="MBA8887936.1"/>
    </source>
</evidence>
<sequence length="120" mass="12707">MNRSRQPPSIHLRVMPAPGVALGPGKCDLLAGIRETGSIAAAGRRMHMSYRRAWQLVEELNRSFRGPLVEASKGGSGGGGARLTALGETVLDRYARMRTAAAAAVAADVAALRRLVARDD</sequence>
<protein>
    <submittedName>
        <fullName evidence="2">Molybdate transport system regulatory protein</fullName>
    </submittedName>
</protein>
<dbReference type="GO" id="GO:0003700">
    <property type="term" value="F:DNA-binding transcription factor activity"/>
    <property type="evidence" value="ECO:0007669"/>
    <property type="project" value="InterPro"/>
</dbReference>
<proteinExistence type="predicted"/>
<organism evidence="2 3">
    <name type="scientific">Dokdonella fugitiva</name>
    <dbReference type="NCBI Taxonomy" id="328517"/>
    <lineage>
        <taxon>Bacteria</taxon>
        <taxon>Pseudomonadati</taxon>
        <taxon>Pseudomonadota</taxon>
        <taxon>Gammaproteobacteria</taxon>
        <taxon>Lysobacterales</taxon>
        <taxon>Rhodanobacteraceae</taxon>
        <taxon>Dokdonella</taxon>
    </lineage>
</organism>
<comment type="caution">
    <text evidence="2">The sequence shown here is derived from an EMBL/GenBank/DDBJ whole genome shotgun (WGS) entry which is preliminary data.</text>
</comment>
<dbReference type="Gene3D" id="1.10.10.10">
    <property type="entry name" value="Winged helix-like DNA-binding domain superfamily/Winged helix DNA-binding domain"/>
    <property type="match status" value="1"/>
</dbReference>
<dbReference type="InterPro" id="IPR036390">
    <property type="entry name" value="WH_DNA-bd_sf"/>
</dbReference>
<name>A0A839F003_9GAMM</name>
<keyword evidence="3" id="KW-1185">Reference proteome</keyword>
<dbReference type="PANTHER" id="PTHR30432">
    <property type="entry name" value="TRANSCRIPTIONAL REGULATOR MODE"/>
    <property type="match status" value="1"/>
</dbReference>
<dbReference type="AlphaFoldDB" id="A0A839F003"/>
<dbReference type="Pfam" id="PF00126">
    <property type="entry name" value="HTH_1"/>
    <property type="match status" value="1"/>
</dbReference>
<dbReference type="InterPro" id="IPR036388">
    <property type="entry name" value="WH-like_DNA-bd_sf"/>
</dbReference>
<evidence type="ECO:0000313" key="3">
    <source>
        <dbReference type="Proteomes" id="UP000550401"/>
    </source>
</evidence>
<reference evidence="2 3" key="1">
    <citation type="submission" date="2020-07" db="EMBL/GenBank/DDBJ databases">
        <title>Genomic Encyclopedia of Type Strains, Phase IV (KMG-V): Genome sequencing to study the core and pangenomes of soil and plant-associated prokaryotes.</title>
        <authorList>
            <person name="Whitman W."/>
        </authorList>
    </citation>
    <scope>NUCLEOTIDE SEQUENCE [LARGE SCALE GENOMIC DNA]</scope>
    <source>
        <strain evidence="2 3">RH2WT43</strain>
    </source>
</reference>
<gene>
    <name evidence="2" type="ORF">FHW12_002160</name>
</gene>
<dbReference type="InterPro" id="IPR000847">
    <property type="entry name" value="LysR_HTH_N"/>
</dbReference>
<feature type="domain" description="HTH lysR-type" evidence="1">
    <location>
        <begin position="32"/>
        <end position="88"/>
    </location>
</feature>
<dbReference type="RefSeq" id="WP_182531014.1">
    <property type="nucleotide sequence ID" value="NZ_JACGXL010000003.1"/>
</dbReference>
<dbReference type="Proteomes" id="UP000550401">
    <property type="component" value="Unassembled WGS sequence"/>
</dbReference>
<dbReference type="PANTHER" id="PTHR30432:SF1">
    <property type="entry name" value="DNA-BINDING TRANSCRIPTIONAL DUAL REGULATOR MODE"/>
    <property type="match status" value="1"/>
</dbReference>
<dbReference type="EMBL" id="JACGXL010000003">
    <property type="protein sequence ID" value="MBA8887936.1"/>
    <property type="molecule type" value="Genomic_DNA"/>
</dbReference>